<dbReference type="Proteomes" id="UP001196413">
    <property type="component" value="Unassembled WGS sequence"/>
</dbReference>
<dbReference type="AlphaFoldDB" id="A0AAD5MIZ0"/>
<proteinExistence type="predicted"/>
<accession>A0AAD5MIZ0</accession>
<protein>
    <submittedName>
        <fullName evidence="1">Uncharacterized protein</fullName>
    </submittedName>
</protein>
<name>A0AAD5MIZ0_PARTN</name>
<comment type="caution">
    <text evidence="1">The sequence shown here is derived from an EMBL/GenBank/DDBJ whole genome shotgun (WGS) entry which is preliminary data.</text>
</comment>
<evidence type="ECO:0000313" key="1">
    <source>
        <dbReference type="EMBL" id="KAJ1349837.1"/>
    </source>
</evidence>
<gene>
    <name evidence="1" type="ORF">KIN20_005490</name>
</gene>
<keyword evidence="2" id="KW-1185">Reference proteome</keyword>
<evidence type="ECO:0000313" key="2">
    <source>
        <dbReference type="Proteomes" id="UP001196413"/>
    </source>
</evidence>
<organism evidence="1 2">
    <name type="scientific">Parelaphostrongylus tenuis</name>
    <name type="common">Meningeal worm</name>
    <dbReference type="NCBI Taxonomy" id="148309"/>
    <lineage>
        <taxon>Eukaryota</taxon>
        <taxon>Metazoa</taxon>
        <taxon>Ecdysozoa</taxon>
        <taxon>Nematoda</taxon>
        <taxon>Chromadorea</taxon>
        <taxon>Rhabditida</taxon>
        <taxon>Rhabditina</taxon>
        <taxon>Rhabditomorpha</taxon>
        <taxon>Strongyloidea</taxon>
        <taxon>Metastrongylidae</taxon>
        <taxon>Parelaphostrongylus</taxon>
    </lineage>
</organism>
<sequence>MIKMLCGMFPWKSMKFSHRSALIAIAPQQQGFGDGCDRACSVCACFDRFFDHIIHLNVGIKTVYFIKEGPTRTKRKRSASRVRTIVDGRLEISALLKRAKALEDRG</sequence>
<reference evidence="1" key="1">
    <citation type="submission" date="2021-06" db="EMBL/GenBank/DDBJ databases">
        <title>Parelaphostrongylus tenuis whole genome reference sequence.</title>
        <authorList>
            <person name="Garwood T.J."/>
            <person name="Larsen P.A."/>
            <person name="Fountain-Jones N.M."/>
            <person name="Garbe J.R."/>
            <person name="Macchietto M.G."/>
            <person name="Kania S.A."/>
            <person name="Gerhold R.W."/>
            <person name="Richards J.E."/>
            <person name="Wolf T.M."/>
        </authorList>
    </citation>
    <scope>NUCLEOTIDE SEQUENCE</scope>
    <source>
        <strain evidence="1">MNPRO001-30</strain>
        <tissue evidence="1">Meninges</tissue>
    </source>
</reference>
<dbReference type="EMBL" id="JAHQIW010000751">
    <property type="protein sequence ID" value="KAJ1349837.1"/>
    <property type="molecule type" value="Genomic_DNA"/>
</dbReference>